<feature type="region of interest" description="Disordered" evidence="1">
    <location>
        <begin position="1"/>
        <end position="85"/>
    </location>
</feature>
<sequence length="85" mass="9514">MNSSATKTWRASWPNSTKWTPSSPAPRPSVRPGSTPTTPPRNRPSRRFAHQRLSALADRDPLEPRGHDARCNVDERKAVAGDRQQ</sequence>
<evidence type="ECO:0000313" key="3">
    <source>
        <dbReference type="Proteomes" id="UP000494245"/>
    </source>
</evidence>
<dbReference type="Proteomes" id="UP000494245">
    <property type="component" value="Unassembled WGS sequence"/>
</dbReference>
<feature type="compositionally biased region" description="Polar residues" evidence="1">
    <location>
        <begin position="1"/>
        <end position="20"/>
    </location>
</feature>
<proteinExistence type="predicted"/>
<name>A0A6V8LPP4_9BACT</name>
<accession>A0A6V8LPP4</accession>
<gene>
    <name evidence="2" type="ORF">NNJEOMEG_00131</name>
</gene>
<organism evidence="2 3">
    <name type="scientific">Fundidesulfovibrio magnetotacticus</name>
    <dbReference type="NCBI Taxonomy" id="2730080"/>
    <lineage>
        <taxon>Bacteria</taxon>
        <taxon>Pseudomonadati</taxon>
        <taxon>Thermodesulfobacteriota</taxon>
        <taxon>Desulfovibrionia</taxon>
        <taxon>Desulfovibrionales</taxon>
        <taxon>Desulfovibrionaceae</taxon>
        <taxon>Fundidesulfovibrio</taxon>
    </lineage>
</organism>
<reference evidence="2 3" key="1">
    <citation type="submission" date="2020-04" db="EMBL/GenBank/DDBJ databases">
        <authorList>
            <consortium name="Desulfovibrio sp. FSS-1 genome sequencing consortium"/>
            <person name="Shimoshige H."/>
            <person name="Kobayashi H."/>
            <person name="Maekawa T."/>
        </authorList>
    </citation>
    <scope>NUCLEOTIDE SEQUENCE [LARGE SCALE GENOMIC DNA]</scope>
    <source>
        <strain evidence="2 3">SIID29052-01</strain>
    </source>
</reference>
<feature type="compositionally biased region" description="Basic and acidic residues" evidence="1">
    <location>
        <begin position="57"/>
        <end position="85"/>
    </location>
</feature>
<dbReference type="AlphaFoldDB" id="A0A6V8LPP4"/>
<dbReference type="EMBL" id="BLTE01000001">
    <property type="protein sequence ID" value="GFK92308.1"/>
    <property type="molecule type" value="Genomic_DNA"/>
</dbReference>
<comment type="caution">
    <text evidence="2">The sequence shown here is derived from an EMBL/GenBank/DDBJ whole genome shotgun (WGS) entry which is preliminary data.</text>
</comment>
<protein>
    <submittedName>
        <fullName evidence="2">Uncharacterized protein</fullName>
    </submittedName>
</protein>
<keyword evidence="3" id="KW-1185">Reference proteome</keyword>
<evidence type="ECO:0000256" key="1">
    <source>
        <dbReference type="SAM" id="MobiDB-lite"/>
    </source>
</evidence>
<reference evidence="2 3" key="2">
    <citation type="submission" date="2020-05" db="EMBL/GenBank/DDBJ databases">
        <title>Draft genome sequence of Desulfovibrio sp. strainFSS-1.</title>
        <authorList>
            <person name="Shimoshige H."/>
            <person name="Kobayashi H."/>
            <person name="Maekawa T."/>
        </authorList>
    </citation>
    <scope>NUCLEOTIDE SEQUENCE [LARGE SCALE GENOMIC DNA]</scope>
    <source>
        <strain evidence="2 3">SIID29052-01</strain>
    </source>
</reference>
<evidence type="ECO:0000313" key="2">
    <source>
        <dbReference type="EMBL" id="GFK92308.1"/>
    </source>
</evidence>